<dbReference type="PANTHER" id="PTHR31299">
    <property type="entry name" value="ESTERASE, PUTATIVE (AFU_ORTHOLOGUE AFUA_1G05850)-RELATED"/>
    <property type="match status" value="1"/>
</dbReference>
<protein>
    <submittedName>
        <fullName evidence="2">Erythromycin esterase</fullName>
        <ecNumber evidence="2">3.1.1.-</ecNumber>
    </submittedName>
</protein>
<keyword evidence="1" id="KW-0732">Signal</keyword>
<dbReference type="Gene3D" id="3.40.1660.10">
    <property type="entry name" value="EreA-like (biosynthetic domain)"/>
    <property type="match status" value="1"/>
</dbReference>
<dbReference type="Gene3D" id="3.30.1870.10">
    <property type="entry name" value="EreA-like, domain 2"/>
    <property type="match status" value="1"/>
</dbReference>
<dbReference type="EMBL" id="JADOUA010000001">
    <property type="protein sequence ID" value="MBG6091246.1"/>
    <property type="molecule type" value="Genomic_DNA"/>
</dbReference>
<reference evidence="2" key="1">
    <citation type="submission" date="2020-11" db="EMBL/GenBank/DDBJ databases">
        <title>Sequencing the genomes of 1000 actinobacteria strains.</title>
        <authorList>
            <person name="Klenk H.-P."/>
        </authorList>
    </citation>
    <scope>NUCLEOTIDE SEQUENCE</scope>
    <source>
        <strain evidence="2">DSM 43175</strain>
    </source>
</reference>
<sequence>MPPFLVRNRGWPAAVATLSAAGSLAAAPVARAEAPRGDVVEALNRGARPLRSTAPYGGTRDLRALGRMIGPAGVVGLGEATHNSHEFFALKHRVFRYLAEKKGFTTFMQEVGWGSGLRINDYVLHGKGDLRKIMREEFQGDYVLWNNEEYRRLLTWMREYNRTHRKKLQYMGDDVVYPHVRIFQEIFRYVRKRHRPDLVPRLRRLYDGLIPTTPDTKAWDRAFQKKTPAERRRVLRQSVQALELLRTLREGADPRAARWAEQQARVAIWIARVSAPAAATPALNRRDQGMAANTAWWYRNMKSKILLSAHNAHIGYAGLDPQHKIKRQGAWLRDMLGRRYVNIGLTFYRGSFNALDLRDRRRPIRRFTVGPPARGTSERVLDRVRHRDYMLDMRTVGRPARSWLEGYRRTRNIGNVYPQPYDVLALRRTYEILIHLHRVRAARLLDRTVPAAPPIRPPTRARLPATL</sequence>
<dbReference type="RefSeq" id="WP_197013588.1">
    <property type="nucleotide sequence ID" value="NZ_BAABES010000001.1"/>
</dbReference>
<dbReference type="Proteomes" id="UP000614047">
    <property type="component" value="Unassembled WGS sequence"/>
</dbReference>
<keyword evidence="3" id="KW-1185">Reference proteome</keyword>
<name>A0A931DP77_9ACTN</name>
<proteinExistence type="predicted"/>
<feature type="signal peptide" evidence="1">
    <location>
        <begin position="1"/>
        <end position="26"/>
    </location>
</feature>
<accession>A0A931DP77</accession>
<dbReference type="InterPro" id="IPR007815">
    <property type="entry name" value="Emycin_Estase"/>
</dbReference>
<organism evidence="2 3">
    <name type="scientific">Actinomadura viridis</name>
    <dbReference type="NCBI Taxonomy" id="58110"/>
    <lineage>
        <taxon>Bacteria</taxon>
        <taxon>Bacillati</taxon>
        <taxon>Actinomycetota</taxon>
        <taxon>Actinomycetes</taxon>
        <taxon>Streptosporangiales</taxon>
        <taxon>Thermomonosporaceae</taxon>
        <taxon>Actinomadura</taxon>
    </lineage>
</organism>
<dbReference type="Pfam" id="PF05139">
    <property type="entry name" value="Erythro_esteras"/>
    <property type="match status" value="1"/>
</dbReference>
<dbReference type="GO" id="GO:0046677">
    <property type="term" value="P:response to antibiotic"/>
    <property type="evidence" value="ECO:0007669"/>
    <property type="project" value="InterPro"/>
</dbReference>
<feature type="chain" id="PRO_5039291584" evidence="1">
    <location>
        <begin position="27"/>
        <end position="467"/>
    </location>
</feature>
<keyword evidence="2" id="KW-0378">Hydrolase</keyword>
<dbReference type="SUPFAM" id="SSF159501">
    <property type="entry name" value="EreA/ChaN-like"/>
    <property type="match status" value="1"/>
</dbReference>
<dbReference type="PANTHER" id="PTHR31299:SF0">
    <property type="entry name" value="ESTERASE, PUTATIVE (AFU_ORTHOLOGUE AFUA_1G05850)-RELATED"/>
    <property type="match status" value="1"/>
</dbReference>
<dbReference type="PIRSF" id="PIRSF036794">
    <property type="entry name" value="UCP_erythr_ester"/>
    <property type="match status" value="1"/>
</dbReference>
<comment type="caution">
    <text evidence="2">The sequence shown here is derived from an EMBL/GenBank/DDBJ whole genome shotgun (WGS) entry which is preliminary data.</text>
</comment>
<evidence type="ECO:0000313" key="2">
    <source>
        <dbReference type="EMBL" id="MBG6091246.1"/>
    </source>
</evidence>
<dbReference type="CDD" id="cd14728">
    <property type="entry name" value="Ere-like"/>
    <property type="match status" value="1"/>
</dbReference>
<evidence type="ECO:0000313" key="3">
    <source>
        <dbReference type="Proteomes" id="UP000614047"/>
    </source>
</evidence>
<dbReference type="EC" id="3.1.1.-" evidence="2"/>
<dbReference type="AlphaFoldDB" id="A0A931DP77"/>
<dbReference type="GO" id="GO:0016787">
    <property type="term" value="F:hydrolase activity"/>
    <property type="evidence" value="ECO:0007669"/>
    <property type="project" value="UniProtKB-KW"/>
</dbReference>
<gene>
    <name evidence="2" type="ORF">IW256_005359</name>
</gene>
<dbReference type="InterPro" id="IPR052036">
    <property type="entry name" value="Hydrolase/PRTase-associated"/>
</dbReference>
<dbReference type="InterPro" id="IPR014622">
    <property type="entry name" value="UCP036794_erythomycin"/>
</dbReference>
<evidence type="ECO:0000256" key="1">
    <source>
        <dbReference type="SAM" id="SignalP"/>
    </source>
</evidence>
<dbReference type="Gene3D" id="1.20.1440.30">
    <property type="entry name" value="Biosynthetic Protein domain"/>
    <property type="match status" value="1"/>
</dbReference>